<organism evidence="1">
    <name type="scientific">marine sediment metagenome</name>
    <dbReference type="NCBI Taxonomy" id="412755"/>
    <lineage>
        <taxon>unclassified sequences</taxon>
        <taxon>metagenomes</taxon>
        <taxon>ecological metagenomes</taxon>
    </lineage>
</organism>
<dbReference type="EMBL" id="LAZR01000383">
    <property type="protein sequence ID" value="KKN71470.1"/>
    <property type="molecule type" value="Genomic_DNA"/>
</dbReference>
<protein>
    <submittedName>
        <fullName evidence="1">Uncharacterized protein</fullName>
    </submittedName>
</protein>
<reference evidence="1" key="1">
    <citation type="journal article" date="2015" name="Nature">
        <title>Complex archaea that bridge the gap between prokaryotes and eukaryotes.</title>
        <authorList>
            <person name="Spang A."/>
            <person name="Saw J.H."/>
            <person name="Jorgensen S.L."/>
            <person name="Zaremba-Niedzwiedzka K."/>
            <person name="Martijn J."/>
            <person name="Lind A.E."/>
            <person name="van Eijk R."/>
            <person name="Schleper C."/>
            <person name="Guy L."/>
            <person name="Ettema T.J."/>
        </authorList>
    </citation>
    <scope>NUCLEOTIDE SEQUENCE</scope>
</reference>
<comment type="caution">
    <text evidence="1">The sequence shown here is derived from an EMBL/GenBank/DDBJ whole genome shotgun (WGS) entry which is preliminary data.</text>
</comment>
<gene>
    <name evidence="1" type="ORF">LCGC14_0420490</name>
</gene>
<evidence type="ECO:0000313" key="1">
    <source>
        <dbReference type="EMBL" id="KKN71470.1"/>
    </source>
</evidence>
<sequence>MLKKEDSKMVTIPEAELIRFKILISGNAKRFQLTPEDYIRKVWYHEEASKLGEYVALAIMDELLSLLPTD</sequence>
<dbReference type="AlphaFoldDB" id="A0A0F9SR21"/>
<proteinExistence type="predicted"/>
<accession>A0A0F9SR21</accession>
<name>A0A0F9SR21_9ZZZZ</name>